<dbReference type="AlphaFoldDB" id="A0A0F8XTA2"/>
<evidence type="ECO:0000313" key="1">
    <source>
        <dbReference type="EMBL" id="KKK72342.1"/>
    </source>
</evidence>
<proteinExistence type="predicted"/>
<dbReference type="EMBL" id="LAZR01057300">
    <property type="protein sequence ID" value="KKK72342.1"/>
    <property type="molecule type" value="Genomic_DNA"/>
</dbReference>
<feature type="non-terminal residue" evidence="1">
    <location>
        <position position="1"/>
    </location>
</feature>
<accession>A0A0F8XTA2</accession>
<name>A0A0F8XTA2_9ZZZZ</name>
<gene>
    <name evidence="1" type="ORF">LCGC14_2904820</name>
</gene>
<protein>
    <submittedName>
        <fullName evidence="1">Uncharacterized protein</fullName>
    </submittedName>
</protein>
<organism evidence="1">
    <name type="scientific">marine sediment metagenome</name>
    <dbReference type="NCBI Taxonomy" id="412755"/>
    <lineage>
        <taxon>unclassified sequences</taxon>
        <taxon>metagenomes</taxon>
        <taxon>ecological metagenomes</taxon>
    </lineage>
</organism>
<reference evidence="1" key="1">
    <citation type="journal article" date="2015" name="Nature">
        <title>Complex archaea that bridge the gap between prokaryotes and eukaryotes.</title>
        <authorList>
            <person name="Spang A."/>
            <person name="Saw J.H."/>
            <person name="Jorgensen S.L."/>
            <person name="Zaremba-Niedzwiedzka K."/>
            <person name="Martijn J."/>
            <person name="Lind A.E."/>
            <person name="van Eijk R."/>
            <person name="Schleper C."/>
            <person name="Guy L."/>
            <person name="Ettema T.J."/>
        </authorList>
    </citation>
    <scope>NUCLEOTIDE SEQUENCE</scope>
</reference>
<comment type="caution">
    <text evidence="1">The sequence shown here is derived from an EMBL/GenBank/DDBJ whole genome shotgun (WGS) entry which is preliminary data.</text>
</comment>
<sequence>APTLVRPLAPIIDEPATAFFITGAAQNSRVRLTVASPGLTSNLVIFCHIIGQGRNVWTSRFSAIMIDVPNAGRQVFFQPELEAIFGTLVLGQRMFIVVNTQDAHGQRGPVDTHFDDARP</sequence>